<organism evidence="2">
    <name type="scientific">uncultured Caudovirales phage</name>
    <dbReference type="NCBI Taxonomy" id="2100421"/>
    <lineage>
        <taxon>Viruses</taxon>
        <taxon>Duplodnaviria</taxon>
        <taxon>Heunggongvirae</taxon>
        <taxon>Uroviricota</taxon>
        <taxon>Caudoviricetes</taxon>
        <taxon>Peduoviridae</taxon>
        <taxon>Maltschvirus</taxon>
        <taxon>Maltschvirus maltsch</taxon>
    </lineage>
</organism>
<dbReference type="Pfam" id="PF12684">
    <property type="entry name" value="DUF3799"/>
    <property type="match status" value="1"/>
</dbReference>
<proteinExistence type="predicted"/>
<dbReference type="Gene3D" id="3.90.320.10">
    <property type="match status" value="1"/>
</dbReference>
<sequence>MKHLLRSPRHYIEYVNAESKDSKALRVGRMVHEAVLQPDVFTKYVIAPDVKRNTKEGKEAYAAFLSTLATDATIADSEEMELAVNVSNSIKALMQRQNIVMVESEVMFLSEDSGVPLKCSIDMIAEDGFIYDLKTTDEATPRAFLRTVLQFKYHLQSYVYSTIYQRERAIRPKGFRFIVVEKEPPFEAAVFQLGPELNTDAIFLYEQCLKTFKSCQAMDSWPGYPTEVQMIDLQPKGGNATPINFA</sequence>
<dbReference type="InterPro" id="IPR024432">
    <property type="entry name" value="Put_RecE_PDDEXK-like_dom"/>
</dbReference>
<evidence type="ECO:0000313" key="2">
    <source>
        <dbReference type="EMBL" id="CAB5217655.1"/>
    </source>
</evidence>
<reference evidence="2" key="1">
    <citation type="submission" date="2020-05" db="EMBL/GenBank/DDBJ databases">
        <authorList>
            <person name="Chiriac C."/>
            <person name="Salcher M."/>
            <person name="Ghai R."/>
            <person name="Kavagutti S V."/>
        </authorList>
    </citation>
    <scope>NUCLEOTIDE SEQUENCE</scope>
</reference>
<evidence type="ECO:0000259" key="1">
    <source>
        <dbReference type="Pfam" id="PF12684"/>
    </source>
</evidence>
<accession>A0A6J7WLZ6</accession>
<dbReference type="InterPro" id="IPR011604">
    <property type="entry name" value="PDDEXK-like_dom_sf"/>
</dbReference>
<name>A0A6J7WLZ6_9CAUD</name>
<dbReference type="EMBL" id="LR798249">
    <property type="protein sequence ID" value="CAB5217655.1"/>
    <property type="molecule type" value="Genomic_DNA"/>
</dbReference>
<gene>
    <name evidence="2" type="ORF">UFOVP201_3</name>
</gene>
<protein>
    <submittedName>
        <fullName evidence="2">Exodeoxyribonuclease 8, PDDEXK-like domain containing protein</fullName>
    </submittedName>
</protein>
<feature type="domain" description="Putative exodeoxyribonuclease 8 PDDEXK-like" evidence="1">
    <location>
        <begin position="2"/>
        <end position="232"/>
    </location>
</feature>